<comment type="similarity">
    <text evidence="7">Belongs to the phospholipase A2 family.</text>
</comment>
<keyword evidence="8" id="KW-0732">Signal</keyword>
<feature type="compositionally biased region" description="Polar residues" evidence="9">
    <location>
        <begin position="318"/>
        <end position="327"/>
    </location>
</feature>
<comment type="subcellular location">
    <subcellularLocation>
        <location evidence="1 8">Secreted</location>
    </subcellularLocation>
</comment>
<evidence type="ECO:0000256" key="3">
    <source>
        <dbReference type="ARBA" id="ARBA00023157"/>
    </source>
</evidence>
<dbReference type="GO" id="GO:0005576">
    <property type="term" value="C:extracellular region"/>
    <property type="evidence" value="ECO:0007669"/>
    <property type="project" value="UniProtKB-SubCell"/>
</dbReference>
<feature type="compositionally biased region" description="Pro residues" evidence="9">
    <location>
        <begin position="879"/>
        <end position="888"/>
    </location>
</feature>
<feature type="disulfide bond" evidence="6">
    <location>
        <begin position="760"/>
        <end position="771"/>
    </location>
</feature>
<feature type="compositionally biased region" description="Pro residues" evidence="9">
    <location>
        <begin position="239"/>
        <end position="248"/>
    </location>
</feature>
<dbReference type="KEGG" id="lcf:108882442"/>
<feature type="binding site" evidence="5">
    <location>
        <position position="709"/>
    </location>
    <ligand>
        <name>Ca(2+)</name>
        <dbReference type="ChEBI" id="CHEBI:29108"/>
    </ligand>
</feature>
<feature type="region of interest" description="Disordered" evidence="9">
    <location>
        <begin position="587"/>
        <end position="631"/>
    </location>
</feature>
<evidence type="ECO:0000313" key="11">
    <source>
        <dbReference type="Proteomes" id="UP000694890"/>
    </source>
</evidence>
<feature type="compositionally biased region" description="Polar residues" evidence="9">
    <location>
        <begin position="844"/>
        <end position="855"/>
    </location>
</feature>
<evidence type="ECO:0000256" key="4">
    <source>
        <dbReference type="PIRSR" id="PIRSR601211-1"/>
    </source>
</evidence>
<dbReference type="PRINTS" id="PR00389">
    <property type="entry name" value="PHPHLIPASEA2"/>
</dbReference>
<feature type="domain" description="Phospholipase A2-like central" evidence="10">
    <location>
        <begin position="56"/>
        <end position="170"/>
    </location>
</feature>
<feature type="compositionally biased region" description="Acidic residues" evidence="9">
    <location>
        <begin position="392"/>
        <end position="414"/>
    </location>
</feature>
<evidence type="ECO:0000256" key="6">
    <source>
        <dbReference type="PIRSR" id="PIRSR601211-3"/>
    </source>
</evidence>
<dbReference type="CTD" id="729330"/>
<feature type="compositionally biased region" description="Low complexity" evidence="9">
    <location>
        <begin position="306"/>
        <end position="317"/>
    </location>
</feature>
<feature type="compositionally biased region" description="Low complexity" evidence="9">
    <location>
        <begin position="328"/>
        <end position="350"/>
    </location>
</feature>
<evidence type="ECO:0000256" key="2">
    <source>
        <dbReference type="ARBA" id="ARBA00022525"/>
    </source>
</evidence>
<feature type="region of interest" description="Disordered" evidence="9">
    <location>
        <begin position="792"/>
        <end position="948"/>
    </location>
</feature>
<feature type="compositionally biased region" description="Basic and acidic residues" evidence="9">
    <location>
        <begin position="473"/>
        <end position="485"/>
    </location>
</feature>
<gene>
    <name evidence="12" type="primary">oc90</name>
</gene>
<keyword evidence="3 6" id="KW-1015">Disulfide bond</keyword>
<feature type="signal peptide" evidence="8">
    <location>
        <begin position="1"/>
        <end position="17"/>
    </location>
</feature>
<sequence length="948" mass="102764">MFLIWIFMLSAVPNALCASSIFCPDPEASDQNTDFMIDCLGLRFTWLHSVFDNFPSLLNFALKLRCETGLCPRDMEDYGCSCRYMAAGNPVDPLDVCCETHRLCYQNAAPCRQVLPLLPNNFTCSPANTSCDAGDWCQQRFCECDQAAIDCMSQSSYDSSLRGVAESSCSSTNQTDLLSGTAETGNDAFRGADVLSAVNDSVSLQLSNSSLLSAEMDLLMTGRADNQSDTAGMDIDLTTPPPGPPPLLTPAEEFEEREGGAEEVEEEETPHLSFMSKDLNETVTEEALEQEEINKDHTTHSPPAVSLELTDLSSLSSRDNMTTSHANLTPPVWTTTPLRTTTPSDLTPTTVEESSEEGSLIVTTSSLTSAKSQNNLTRKTTTSNMMPSKSSEEEEEEEEEEEDEGEQEASDEFVADLFNTVSSTTTAKTASTRSTPPTVTTEESSEVKGSSATSAFPTGGGGVRFTPATPLASEERGEQSVREENSSPQRTTEGFWITTRSTTRSSVSETSPVRTTAASSTTPDTSWEEDFTPSPPPAAPLGLVSRGQQPLTPATTPSSSSSIRTIGKTTQGRRVTSIKPRLEINTSTTSTTSTTTTFTTTEAESEEEEQEITTTDKPPCEEGEVVDSSQEKDVWDVAQKRAVPFFAWSLLESVGLTDLQLQPDSKECSRSFTLYGSDGRARREMPALGEMLHCLTGRCPHEYEMYGCYCGQEGGGRPLDQLDRCCFFHHCCLKQIGSMGCRSERKLNAQISCEAGKPRCQGVTVCDKLQCVCDKTTAECMAAARFNHSLPSQQCSGPGPPCRRASRPPKPRLSPQSSEEEEESEELPGGNSETQEEKKPGGEQETTTAPPQQVHNSDESSDLKDKDKSNPPAGSPVGPTRPPPPPPASSEESREPPTLSGIQSHNQRPSAGQSQGQRPAGRLEVKEEEEEEEGGGEEEEEEEEGNQK</sequence>
<dbReference type="PANTHER" id="PTHR11716:SF1">
    <property type="entry name" value="OTOCONIN-90"/>
    <property type="match status" value="1"/>
</dbReference>
<dbReference type="InterPro" id="IPR036444">
    <property type="entry name" value="PLipase_A2_dom_sf"/>
</dbReference>
<feature type="compositionally biased region" description="Polar residues" evidence="9">
    <location>
        <begin position="900"/>
        <end position="917"/>
    </location>
</feature>
<organism evidence="11 12">
    <name type="scientific">Lates calcarifer</name>
    <name type="common">Barramundi</name>
    <name type="synonym">Holocentrus calcarifer</name>
    <dbReference type="NCBI Taxonomy" id="8187"/>
    <lineage>
        <taxon>Eukaryota</taxon>
        <taxon>Metazoa</taxon>
        <taxon>Chordata</taxon>
        <taxon>Craniata</taxon>
        <taxon>Vertebrata</taxon>
        <taxon>Euteleostomi</taxon>
        <taxon>Actinopterygii</taxon>
        <taxon>Neopterygii</taxon>
        <taxon>Teleostei</taxon>
        <taxon>Neoteleostei</taxon>
        <taxon>Acanthomorphata</taxon>
        <taxon>Carangaria</taxon>
        <taxon>Carangaria incertae sedis</taxon>
        <taxon>Centropomidae</taxon>
        <taxon>Lates</taxon>
    </lineage>
</organism>
<dbReference type="GO" id="GO:0005509">
    <property type="term" value="F:calcium ion binding"/>
    <property type="evidence" value="ECO:0007669"/>
    <property type="project" value="InterPro"/>
</dbReference>
<dbReference type="Pfam" id="PF00068">
    <property type="entry name" value="Phospholip_A2_1"/>
    <property type="match status" value="2"/>
</dbReference>
<feature type="compositionally biased region" description="Low complexity" evidence="9">
    <location>
        <begin position="498"/>
        <end position="522"/>
    </location>
</feature>
<keyword evidence="2 8" id="KW-0964">Secreted</keyword>
<feature type="chain" id="PRO_5042313102" evidence="8">
    <location>
        <begin position="18"/>
        <end position="948"/>
    </location>
</feature>
<dbReference type="InterPro" id="IPR041798">
    <property type="entry name" value="Otoconin-90"/>
</dbReference>
<protein>
    <submittedName>
        <fullName evidence="12">Otoconin-90</fullName>
    </submittedName>
</protein>
<evidence type="ECO:0000256" key="7">
    <source>
        <dbReference type="RuleBase" id="RU003654"/>
    </source>
</evidence>
<dbReference type="SMART" id="SM00085">
    <property type="entry name" value="PA2c"/>
    <property type="match status" value="2"/>
</dbReference>
<feature type="active site" evidence="4">
    <location>
        <position position="774"/>
    </location>
</feature>
<proteinExistence type="inferred from homology"/>
<dbReference type="GeneID" id="108882442"/>
<feature type="disulfide bond" evidence="6">
    <location>
        <begin position="725"/>
        <end position="780"/>
    </location>
</feature>
<dbReference type="Gene3D" id="1.20.90.10">
    <property type="entry name" value="Phospholipase A2 domain"/>
    <property type="match status" value="2"/>
</dbReference>
<feature type="disulfide bond" evidence="6">
    <location>
        <begin position="732"/>
        <end position="773"/>
    </location>
</feature>
<feature type="compositionally biased region" description="Basic and acidic residues" evidence="9">
    <location>
        <begin position="856"/>
        <end position="869"/>
    </location>
</feature>
<dbReference type="PROSITE" id="PS00118">
    <property type="entry name" value="PA2_HIS"/>
    <property type="match status" value="2"/>
</dbReference>
<dbReference type="AlphaFoldDB" id="A0AAJ7LST9"/>
<evidence type="ECO:0000256" key="5">
    <source>
        <dbReference type="PIRSR" id="PIRSR601211-2"/>
    </source>
</evidence>
<evidence type="ECO:0000259" key="10">
    <source>
        <dbReference type="SMART" id="SM00085"/>
    </source>
</evidence>
<evidence type="ECO:0000256" key="9">
    <source>
        <dbReference type="SAM" id="MobiDB-lite"/>
    </source>
</evidence>
<dbReference type="InterPro" id="IPR016090">
    <property type="entry name" value="PLA2-like_dom"/>
</dbReference>
<feature type="compositionally biased region" description="Low complexity" evidence="9">
    <location>
        <begin position="420"/>
        <end position="451"/>
    </location>
</feature>
<feature type="domain" description="Phospholipase A2-like central" evidence="10">
    <location>
        <begin position="684"/>
        <end position="796"/>
    </location>
</feature>
<dbReference type="GO" id="GO:0016042">
    <property type="term" value="P:lipid catabolic process"/>
    <property type="evidence" value="ECO:0007669"/>
    <property type="project" value="InterPro"/>
</dbReference>
<dbReference type="CDD" id="cd04707">
    <property type="entry name" value="otoconin_90"/>
    <property type="match status" value="1"/>
</dbReference>
<keyword evidence="5" id="KW-0106">Calcium</keyword>
<dbReference type="GO" id="GO:0005543">
    <property type="term" value="F:phospholipid binding"/>
    <property type="evidence" value="ECO:0007669"/>
    <property type="project" value="TreeGrafter"/>
</dbReference>
<dbReference type="RefSeq" id="XP_018530446.1">
    <property type="nucleotide sequence ID" value="XM_018674930.2"/>
</dbReference>
<dbReference type="GO" id="GO:0006644">
    <property type="term" value="P:phospholipid metabolic process"/>
    <property type="evidence" value="ECO:0007669"/>
    <property type="project" value="InterPro"/>
</dbReference>
<accession>A0AAJ7LST9</accession>
<feature type="region of interest" description="Disordered" evidence="9">
    <location>
        <begin position="237"/>
        <end position="574"/>
    </location>
</feature>
<feature type="binding site" evidence="5">
    <location>
        <position position="711"/>
    </location>
    <ligand>
        <name>Ca(2+)</name>
        <dbReference type="ChEBI" id="CHEBI:29108"/>
    </ligand>
</feature>
<dbReference type="SUPFAM" id="SSF48619">
    <property type="entry name" value="Phospholipase A2, PLA2"/>
    <property type="match status" value="2"/>
</dbReference>
<dbReference type="InterPro" id="IPR001211">
    <property type="entry name" value="PLA2"/>
</dbReference>
<evidence type="ECO:0000313" key="12">
    <source>
        <dbReference type="RefSeq" id="XP_018530446.1"/>
    </source>
</evidence>
<reference evidence="12" key="1">
    <citation type="submission" date="2025-08" db="UniProtKB">
        <authorList>
            <consortium name="RefSeq"/>
        </authorList>
    </citation>
    <scope>IDENTIFICATION</scope>
    <source>
        <tissue evidence="12">Brain</tissue>
    </source>
</reference>
<dbReference type="Proteomes" id="UP000694890">
    <property type="component" value="Linkage group LG4"/>
</dbReference>
<feature type="disulfide bond" evidence="6">
    <location>
        <begin position="710"/>
        <end position="726"/>
    </location>
</feature>
<feature type="compositionally biased region" description="Acidic residues" evidence="9">
    <location>
        <begin position="926"/>
        <end position="948"/>
    </location>
</feature>
<evidence type="ECO:0000256" key="1">
    <source>
        <dbReference type="ARBA" id="ARBA00004613"/>
    </source>
</evidence>
<feature type="compositionally biased region" description="Polar residues" evidence="9">
    <location>
        <begin position="546"/>
        <end position="574"/>
    </location>
</feature>
<feature type="active site" evidence="4">
    <location>
        <position position="729"/>
    </location>
</feature>
<comment type="cofactor">
    <cofactor evidence="5">
        <name>Ca(2+)</name>
        <dbReference type="ChEBI" id="CHEBI:29108"/>
    </cofactor>
    <text evidence="5">Binds 1 Ca(2+) ion per subunit.</text>
</comment>
<feature type="compositionally biased region" description="Low complexity" evidence="9">
    <location>
        <begin position="587"/>
        <end position="602"/>
    </location>
</feature>
<dbReference type="GO" id="GO:0050482">
    <property type="term" value="P:arachidonate secretion"/>
    <property type="evidence" value="ECO:0007669"/>
    <property type="project" value="InterPro"/>
</dbReference>
<feature type="compositionally biased region" description="Acidic residues" evidence="9">
    <location>
        <begin position="252"/>
        <end position="268"/>
    </location>
</feature>
<feature type="compositionally biased region" description="Polar residues" evidence="9">
    <location>
        <begin position="361"/>
        <end position="389"/>
    </location>
</feature>
<feature type="disulfide bond" evidence="6">
    <location>
        <begin position="741"/>
        <end position="766"/>
    </location>
</feature>
<dbReference type="PANTHER" id="PTHR11716">
    <property type="entry name" value="PHOSPHOLIPASE A2 FAMILY MEMBER"/>
    <property type="match status" value="1"/>
</dbReference>
<keyword evidence="5" id="KW-0479">Metal-binding</keyword>
<name>A0AAJ7LST9_LATCA</name>
<dbReference type="InterPro" id="IPR033113">
    <property type="entry name" value="PLA2_histidine"/>
</dbReference>
<dbReference type="GO" id="GO:0047498">
    <property type="term" value="F:calcium-dependent phospholipase A2 activity"/>
    <property type="evidence" value="ECO:0007669"/>
    <property type="project" value="TreeGrafter"/>
</dbReference>
<evidence type="ECO:0000256" key="8">
    <source>
        <dbReference type="RuleBase" id="RU361236"/>
    </source>
</evidence>